<evidence type="ECO:0000256" key="1">
    <source>
        <dbReference type="SAM" id="MobiDB-lite"/>
    </source>
</evidence>
<feature type="chain" id="PRO_5027109781" description="Carboxypeptidase regulatory-like domain-containing protein" evidence="2">
    <location>
        <begin position="20"/>
        <end position="925"/>
    </location>
</feature>
<sequence>MPTFTPCTSSRFFVACAVAALLSACGGDSNTDSQPRARQGGLDVAPGAEQPVGNETVKGEVRGLNGVIATVVLSDQAKLLMTTETDPQGRFQFTGVPYGAAFVKVEAEGYQLSPPQSILVSARKSTLSTLPSQRNTLVFSATTADAGSFQFVWNNVTGAQETGVPQINAAPVIKYLDEPVPAPNYSAGANLLFSYNVTLSDKGVKWNQEYAARLLTTLGTIPTRYLGQAYTAPPFRISKWELTDQYIDGDIRIDRKPGGDAVVLSTAAFVYATPRLVTLDGVQGRYFSKRLHHALVRFATQDGTDADAAEQVLNQRFGVSTRIDDYSRLTAYTTKENADKFAPFKPDELVRLINAMEEMPDTFHKIDGLKYVVRRGYGYTNPVDRRIIAQAYPAAGYIEFTDQALAESQSVSPQRIILHEKTHFLWANVFSAKQKDDWIKLGGWTRDPQDATKWRTTQTTQFVSAYGHDTNPEEDMAESVSSYVITPELLQSRAIDKFNYLKERIFLGDRFVSVIRKDLTFDVLNLRPDYYAPGLVKQLKINVTGAPAADKTATASIELFSDSDPSPGATQCMVELTAPSGNWEHRKNLYFWPTLDDGTRRNGSNVNKTVLTAELNFSKYAERGYWQLTRGNCVDVAGNVRYLGADELGNGAIYINNPEQSPGAPKYEPGSMKITATPVLVDGHLQHRVTATWKMLPHPLAIMGPFAQLANIDTLDSRVYLDGGGYDPATRTATATFTVPSFYKSGRFGVMRIVMDDAGENRLDMNFPDAASGEQPVGVNIVNQEADGGEAPELDLNRMTVSATPTQPSAPNGETIVKVAFYVRDDGSGFANLYLNLQNPQGQIFPFYLMVDPANPGSFLSGFDYSTTPFKGDPKAWRRYEAIATLPVGSVPGQWGIRNMFLADKAGFGKYYEFVELMHFEVSGK</sequence>
<proteinExistence type="predicted"/>
<dbReference type="EMBL" id="WNLA01000016">
    <property type="protein sequence ID" value="MTW04539.1"/>
    <property type="molecule type" value="Genomic_DNA"/>
</dbReference>
<dbReference type="InterPro" id="IPR013783">
    <property type="entry name" value="Ig-like_fold"/>
</dbReference>
<evidence type="ECO:0000313" key="3">
    <source>
        <dbReference type="EMBL" id="MTW04539.1"/>
    </source>
</evidence>
<feature type="signal peptide" evidence="2">
    <location>
        <begin position="1"/>
        <end position="19"/>
    </location>
</feature>
<feature type="region of interest" description="Disordered" evidence="1">
    <location>
        <begin position="28"/>
        <end position="53"/>
    </location>
</feature>
<name>A0A6L6Q504_9BURK</name>
<evidence type="ECO:0008006" key="5">
    <source>
        <dbReference type="Google" id="ProtNLM"/>
    </source>
</evidence>
<dbReference type="AlphaFoldDB" id="A0A6L6Q504"/>
<dbReference type="RefSeq" id="WP_155440897.1">
    <property type="nucleotide sequence ID" value="NZ_WNLA01000016.1"/>
</dbReference>
<dbReference type="OrthoDB" id="3694469at2"/>
<gene>
    <name evidence="3" type="ORF">GM668_20930</name>
</gene>
<accession>A0A6L6Q504</accession>
<evidence type="ECO:0000313" key="4">
    <source>
        <dbReference type="Proteomes" id="UP000484015"/>
    </source>
</evidence>
<organism evidence="3 4">
    <name type="scientific">Pseudoduganella ginsengisoli</name>
    <dbReference type="NCBI Taxonomy" id="1462440"/>
    <lineage>
        <taxon>Bacteria</taxon>
        <taxon>Pseudomonadati</taxon>
        <taxon>Pseudomonadota</taxon>
        <taxon>Betaproteobacteria</taxon>
        <taxon>Burkholderiales</taxon>
        <taxon>Oxalobacteraceae</taxon>
        <taxon>Telluria group</taxon>
        <taxon>Pseudoduganella</taxon>
    </lineage>
</organism>
<protein>
    <recommendedName>
        <fullName evidence="5">Carboxypeptidase regulatory-like domain-containing protein</fullName>
    </recommendedName>
</protein>
<evidence type="ECO:0000256" key="2">
    <source>
        <dbReference type="SAM" id="SignalP"/>
    </source>
</evidence>
<dbReference type="Proteomes" id="UP000484015">
    <property type="component" value="Unassembled WGS sequence"/>
</dbReference>
<dbReference type="GO" id="GO:0030246">
    <property type="term" value="F:carbohydrate binding"/>
    <property type="evidence" value="ECO:0007669"/>
    <property type="project" value="InterPro"/>
</dbReference>
<dbReference type="InterPro" id="IPR013784">
    <property type="entry name" value="Carb-bd-like_fold"/>
</dbReference>
<reference evidence="3 4" key="1">
    <citation type="submission" date="2019-11" db="EMBL/GenBank/DDBJ databases">
        <title>Type strains purchased from KCTC, JCM and DSMZ.</title>
        <authorList>
            <person name="Lu H."/>
        </authorList>
    </citation>
    <scope>NUCLEOTIDE SEQUENCE [LARGE SCALE GENOMIC DNA]</scope>
    <source>
        <strain evidence="3 4">KCTC 42409</strain>
    </source>
</reference>
<dbReference type="Gene3D" id="2.60.40.10">
    <property type="entry name" value="Immunoglobulins"/>
    <property type="match status" value="1"/>
</dbReference>
<dbReference type="SUPFAM" id="SSF49452">
    <property type="entry name" value="Starch-binding domain-like"/>
    <property type="match status" value="1"/>
</dbReference>
<keyword evidence="4" id="KW-1185">Reference proteome</keyword>
<comment type="caution">
    <text evidence="3">The sequence shown here is derived from an EMBL/GenBank/DDBJ whole genome shotgun (WGS) entry which is preliminary data.</text>
</comment>
<keyword evidence="2" id="KW-0732">Signal</keyword>